<gene>
    <name evidence="3" type="ORF">AsAng_0007070</name>
</gene>
<dbReference type="Proteomes" id="UP001060919">
    <property type="component" value="Chromosome"/>
</dbReference>
<proteinExistence type="predicted"/>
<accession>A0A916DQY6</accession>
<evidence type="ECO:0000256" key="1">
    <source>
        <dbReference type="SAM" id="SignalP"/>
    </source>
</evidence>
<feature type="signal peptide" evidence="1">
    <location>
        <begin position="1"/>
        <end position="20"/>
    </location>
</feature>
<dbReference type="KEGG" id="aup:AsAng_0007070"/>
<keyword evidence="4" id="KW-1185">Reference proteome</keyword>
<dbReference type="AlphaFoldDB" id="A0A916DQY6"/>
<dbReference type="EMBL" id="AP026867">
    <property type="protein sequence ID" value="BDS10002.1"/>
    <property type="molecule type" value="Genomic_DNA"/>
</dbReference>
<keyword evidence="1" id="KW-0732">Signal</keyword>
<feature type="chain" id="PRO_5038069538" evidence="1">
    <location>
        <begin position="21"/>
        <end position="725"/>
    </location>
</feature>
<name>A0A916DQY6_9BACT</name>
<reference evidence="3" key="1">
    <citation type="submission" date="2022-09" db="EMBL/GenBank/DDBJ databases">
        <title>Aureispira anguillicida sp. nov., isolated from Leptocephalus of Japanese eel Anguilla japonica.</title>
        <authorList>
            <person name="Yuasa K."/>
            <person name="Mekata T."/>
            <person name="Ikunari K."/>
        </authorList>
    </citation>
    <scope>NUCLEOTIDE SEQUENCE</scope>
    <source>
        <strain evidence="3">EL160426</strain>
    </source>
</reference>
<feature type="domain" description="Secretion system C-terminal sorting" evidence="2">
    <location>
        <begin position="649"/>
        <end position="715"/>
    </location>
</feature>
<sequence length="725" mass="76623">MKKNLLIFLLCFCGGIVLQAQSISTVVPSQNPVPEGGSLSVGISGTNTHFAQGSATYVTANVGGQTVYGYVNGGVTNTNMTVDFYLPCGACGPATLWVNNPIDGQMSYPNAFTVSCAQITSVDPDTVTAGQLLPIQISGTGTNFLQGSTTVYFQNASTGQTLYPLTYNVINNDSLSILLPISSNICEGSYNLHAYSGGNCPLYFPNALYINGLNGQITAVNPGVANAGQTLPVGISGTGVDFTQGTLTVYFRNTTTGQTLYPTTYNTILVDSVNVDLSIPNYFCSGAYDVCYTTSANYCPTCLPGGLLINGLTVSPQIDSVSPDTAQGGRPLSVNISGTGVNFQQGSWLYFQLTNTTTGASTSTYNHSASLSDPTQTTVYFPYIPAVCGSYDLSIYGADPCGGAAVTYPNAVTVNATLDPQISWISPTTGLTGQTLSVDLSGYDINFMQGSTSFVMRLVHATTGATLAASNLTPDPLYHSRATVDFNPSASDCGLYHLEIDGVPTGCGDTITLVDSNAININSLTSPHIQSVFPNYGQWGQTVTSTITAPNVDFNQVNIADLYLYNSSNGAYIYATNIVPNPSDPSQADVTFAIPSWIPSVGGHDFYDVVINNITSCGVPSLVLPNGFEIYIPVGTAKTTAKSALEVQIYPNPMNEQATLKIVDGEDQPMIFNLYDILGKKVASRALKGNTTITIERNDLSSGVYLYRLSDEQGNALHVGKLELR</sequence>
<organism evidence="3 4">
    <name type="scientific">Aureispira anguillae</name>
    <dbReference type="NCBI Taxonomy" id="2864201"/>
    <lineage>
        <taxon>Bacteria</taxon>
        <taxon>Pseudomonadati</taxon>
        <taxon>Bacteroidota</taxon>
        <taxon>Saprospiria</taxon>
        <taxon>Saprospirales</taxon>
        <taxon>Saprospiraceae</taxon>
        <taxon>Aureispira</taxon>
    </lineage>
</organism>
<evidence type="ECO:0000259" key="2">
    <source>
        <dbReference type="Pfam" id="PF18962"/>
    </source>
</evidence>
<dbReference type="Pfam" id="PF18962">
    <property type="entry name" value="Por_Secre_tail"/>
    <property type="match status" value="1"/>
</dbReference>
<dbReference type="RefSeq" id="WP_264791345.1">
    <property type="nucleotide sequence ID" value="NZ_AP026867.1"/>
</dbReference>
<evidence type="ECO:0000313" key="3">
    <source>
        <dbReference type="EMBL" id="BDS10002.1"/>
    </source>
</evidence>
<dbReference type="NCBIfam" id="TIGR04183">
    <property type="entry name" value="Por_Secre_tail"/>
    <property type="match status" value="1"/>
</dbReference>
<evidence type="ECO:0000313" key="4">
    <source>
        <dbReference type="Proteomes" id="UP001060919"/>
    </source>
</evidence>
<dbReference type="InterPro" id="IPR026444">
    <property type="entry name" value="Secre_tail"/>
</dbReference>
<protein>
    <submittedName>
        <fullName evidence="3">T9SS type A sorting domain-containing protein</fullName>
    </submittedName>
</protein>